<reference evidence="2 3" key="1">
    <citation type="submission" date="2009-10" db="EMBL/GenBank/DDBJ databases">
        <authorList>
            <person name="Qin X."/>
            <person name="Bachman B."/>
            <person name="Battles P."/>
            <person name="Bell A."/>
            <person name="Bess C."/>
            <person name="Bickham C."/>
            <person name="Chaboub L."/>
            <person name="Chen D."/>
            <person name="Coyle M."/>
            <person name="Deiros D.R."/>
            <person name="Dinh H."/>
            <person name="Forbes L."/>
            <person name="Fowler G."/>
            <person name="Francisco L."/>
            <person name="Fu Q."/>
            <person name="Gubbala S."/>
            <person name="Hale W."/>
            <person name="Han Y."/>
            <person name="Hemphill L."/>
            <person name="Highlander S.K."/>
            <person name="Hirani K."/>
            <person name="Hogues M."/>
            <person name="Jackson L."/>
            <person name="Jakkamsetti A."/>
            <person name="Javaid M."/>
            <person name="Jiang H."/>
            <person name="Korchina V."/>
            <person name="Kovar C."/>
            <person name="Lara F."/>
            <person name="Lee S."/>
            <person name="Mata R."/>
            <person name="Mathew T."/>
            <person name="Moen C."/>
            <person name="Morales K."/>
            <person name="Munidasa M."/>
            <person name="Nazareth L."/>
            <person name="Ngo R."/>
            <person name="Nguyen L."/>
            <person name="Okwuonu G."/>
            <person name="Ongeri F."/>
            <person name="Patil S."/>
            <person name="Petrosino J."/>
            <person name="Pham C."/>
            <person name="Pham P."/>
            <person name="Pu L.-L."/>
            <person name="Puazo M."/>
            <person name="Raj R."/>
            <person name="Reid J."/>
            <person name="Rouhana J."/>
            <person name="Saada N."/>
            <person name="Shang Y."/>
            <person name="Simmons D."/>
            <person name="Thornton R."/>
            <person name="Warren J."/>
            <person name="Weissenberger G."/>
            <person name="Zhang J."/>
            <person name="Zhang L."/>
            <person name="Zhou C."/>
            <person name="Zhu D."/>
            <person name="Muzny D."/>
            <person name="Worley K."/>
            <person name="Gibbs R."/>
        </authorList>
    </citation>
    <scope>NUCLEOTIDE SEQUENCE [LARGE SCALE GENOMIC DNA]</scope>
    <source>
        <strain evidence="2 3">DSM 17361</strain>
    </source>
</reference>
<dbReference type="Proteomes" id="UP000003160">
    <property type="component" value="Unassembled WGS sequence"/>
</dbReference>
<dbReference type="eggNOG" id="COG0175">
    <property type="taxonomic scope" value="Bacteria"/>
</dbReference>
<keyword evidence="3" id="KW-1185">Reference proteome</keyword>
<dbReference type="InterPro" id="IPR014729">
    <property type="entry name" value="Rossmann-like_a/b/a_fold"/>
</dbReference>
<comment type="caution">
    <text evidence="2">The sequence shown here is derived from an EMBL/GenBank/DDBJ whole genome shotgun (WGS) entry which is preliminary data.</text>
</comment>
<protein>
    <submittedName>
        <fullName evidence="2">Phosphoadenosine phosphosulfate reductase family protein</fullName>
    </submittedName>
</protein>
<dbReference type="OrthoDB" id="1072689at2"/>
<dbReference type="SUPFAM" id="SSF52402">
    <property type="entry name" value="Adenine nucleotide alpha hydrolases-like"/>
    <property type="match status" value="1"/>
</dbReference>
<name>D1Q0B5_9BACT</name>
<proteinExistence type="predicted"/>
<evidence type="ECO:0000313" key="2">
    <source>
        <dbReference type="EMBL" id="EFA42900.1"/>
    </source>
</evidence>
<organism evidence="2 3">
    <name type="scientific">Hallella bergensis DSM 17361</name>
    <dbReference type="NCBI Taxonomy" id="585502"/>
    <lineage>
        <taxon>Bacteria</taxon>
        <taxon>Pseudomonadati</taxon>
        <taxon>Bacteroidota</taxon>
        <taxon>Bacteroidia</taxon>
        <taxon>Bacteroidales</taxon>
        <taxon>Prevotellaceae</taxon>
        <taxon>Hallella</taxon>
    </lineage>
</organism>
<gene>
    <name evidence="2" type="ORF">HMPREF0645_2650</name>
</gene>
<evidence type="ECO:0000259" key="1">
    <source>
        <dbReference type="Pfam" id="PF01507"/>
    </source>
</evidence>
<dbReference type="Pfam" id="PF01507">
    <property type="entry name" value="PAPS_reduct"/>
    <property type="match status" value="1"/>
</dbReference>
<sequence>MNKYLQTIEIIRRVRQETDTAVLYYSAGGKDGIALLDMLAHEFNKVICYYMYIIPNLDHIRPYIHWAYVHYKNVEVRTIKHYQSDYFEKYGLFCEPNENIKTRSVGDVEQYVRDQTGIKYGFSGMKGVDGYMKRMRLKKFAKTGYITDKGMVYPIALWTNKEVLRYIDRKNLIMPFVYEEGKVSQGFGVNLPTLLMLKKKYPNDYKKTLMKFPFAEKLIFDYEREQNKTTAANND</sequence>
<dbReference type="HOGENOM" id="CLU_104500_0_0_10"/>
<dbReference type="Gene3D" id="3.40.50.620">
    <property type="entry name" value="HUPs"/>
    <property type="match status" value="1"/>
</dbReference>
<feature type="domain" description="Phosphoadenosine phosphosulphate reductase" evidence="1">
    <location>
        <begin position="24"/>
        <end position="184"/>
    </location>
</feature>
<evidence type="ECO:0000313" key="3">
    <source>
        <dbReference type="Proteomes" id="UP000003160"/>
    </source>
</evidence>
<dbReference type="InterPro" id="IPR002500">
    <property type="entry name" value="PAPS_reduct_dom"/>
</dbReference>
<dbReference type="RefSeq" id="WP_007175045.1">
    <property type="nucleotide sequence ID" value="NZ_GG704783.1"/>
</dbReference>
<dbReference type="EMBL" id="ACKS01000108">
    <property type="protein sequence ID" value="EFA42900.1"/>
    <property type="molecule type" value="Genomic_DNA"/>
</dbReference>
<dbReference type="AlphaFoldDB" id="D1Q0B5"/>
<dbReference type="GO" id="GO:0003824">
    <property type="term" value="F:catalytic activity"/>
    <property type="evidence" value="ECO:0007669"/>
    <property type="project" value="InterPro"/>
</dbReference>
<accession>D1Q0B5</accession>